<reference evidence="1 2" key="1">
    <citation type="submission" date="2018-12" db="EMBL/GenBank/DDBJ databases">
        <authorList>
            <consortium name="Pathogen Informatics"/>
        </authorList>
    </citation>
    <scope>NUCLEOTIDE SEQUENCE [LARGE SCALE GENOMIC DNA]</scope>
    <source>
        <strain evidence="1 2">NCTC13354</strain>
    </source>
</reference>
<proteinExistence type="predicted"/>
<dbReference type="KEGG" id="tbw:NCTC13354_01578"/>
<accession>A0A448PG00</accession>
<dbReference type="EMBL" id="LR134476">
    <property type="protein sequence ID" value="VEI13855.1"/>
    <property type="molecule type" value="Genomic_DNA"/>
</dbReference>
<evidence type="ECO:0000313" key="2">
    <source>
        <dbReference type="Proteomes" id="UP000269542"/>
    </source>
</evidence>
<name>A0A448PG00_9ACTO</name>
<keyword evidence="2" id="KW-1185">Reference proteome</keyword>
<dbReference type="Proteomes" id="UP000269542">
    <property type="component" value="Chromosome"/>
</dbReference>
<sequence>MINYDQYKNDADFMTILNELRSNCLSSADEIVDRTDLDWDVVDQHFDLAQAIVAEELEHGIVFDPYGASIVEELKVYFSQH</sequence>
<gene>
    <name evidence="1" type="ORF">NCTC13354_01578</name>
</gene>
<dbReference type="RefSeq" id="WP_126416914.1">
    <property type="nucleotide sequence ID" value="NZ_LR134476.1"/>
</dbReference>
<evidence type="ECO:0000313" key="1">
    <source>
        <dbReference type="EMBL" id="VEI13855.1"/>
    </source>
</evidence>
<protein>
    <submittedName>
        <fullName evidence="1">Uncharacterized protein</fullName>
    </submittedName>
</protein>
<dbReference type="AlphaFoldDB" id="A0A448PG00"/>
<organism evidence="1 2">
    <name type="scientific">Trueperella bialowiezensis</name>
    <dbReference type="NCBI Taxonomy" id="312285"/>
    <lineage>
        <taxon>Bacteria</taxon>
        <taxon>Bacillati</taxon>
        <taxon>Actinomycetota</taxon>
        <taxon>Actinomycetes</taxon>
        <taxon>Actinomycetales</taxon>
        <taxon>Actinomycetaceae</taxon>
        <taxon>Trueperella</taxon>
    </lineage>
</organism>
<dbReference type="OrthoDB" id="5148267at2"/>